<dbReference type="EMBL" id="VJYK02000008">
    <property type="protein sequence ID" value="MQS00611.1"/>
    <property type="molecule type" value="Genomic_DNA"/>
</dbReference>
<keyword evidence="2" id="KW-1133">Transmembrane helix</keyword>
<protein>
    <recommendedName>
        <fullName evidence="9">Small hydrophobic protein</fullName>
    </recommendedName>
</protein>
<keyword evidence="6" id="KW-1185">Reference proteome</keyword>
<evidence type="ECO:0000313" key="4">
    <source>
        <dbReference type="EMBL" id="MBB1258996.1"/>
    </source>
</evidence>
<dbReference type="Pfam" id="PF19621">
    <property type="entry name" value="DUF6126"/>
    <property type="match status" value="1"/>
</dbReference>
<dbReference type="Proteomes" id="UP000517765">
    <property type="component" value="Unassembled WGS sequence"/>
</dbReference>
<gene>
    <name evidence="5" type="ORF">FNX44_001680</name>
    <name evidence="3" type="ORF">H3146_03775</name>
    <name evidence="4" type="ORF">H3147_09130</name>
</gene>
<name>A0A5P0YK77_9ACTN</name>
<dbReference type="EMBL" id="JABJXA010000039">
    <property type="protein sequence ID" value="MBB1258996.1"/>
    <property type="molecule type" value="Genomic_DNA"/>
</dbReference>
<evidence type="ECO:0000313" key="6">
    <source>
        <dbReference type="Proteomes" id="UP000320857"/>
    </source>
</evidence>
<accession>A0A5P0YK77</accession>
<evidence type="ECO:0008006" key="9">
    <source>
        <dbReference type="Google" id="ProtNLM"/>
    </source>
</evidence>
<evidence type="ECO:0000256" key="1">
    <source>
        <dbReference type="SAM" id="MobiDB-lite"/>
    </source>
</evidence>
<dbReference type="Proteomes" id="UP000525686">
    <property type="component" value="Unassembled WGS sequence"/>
</dbReference>
<feature type="transmembrane region" description="Helical" evidence="2">
    <location>
        <begin position="36"/>
        <end position="57"/>
    </location>
</feature>
<sequence length="60" mass="6727">MSRPPAPRRDAAPRTPDDGGAAGSERWKERSVWLRVFVYVFVTHLFAGFVMLLFYVGGGQ</sequence>
<organism evidence="5 6">
    <name type="scientific">Streptomyces alkaliterrae</name>
    <dbReference type="NCBI Taxonomy" id="2213162"/>
    <lineage>
        <taxon>Bacteria</taxon>
        <taxon>Bacillati</taxon>
        <taxon>Actinomycetota</taxon>
        <taxon>Actinomycetes</taxon>
        <taxon>Kitasatosporales</taxon>
        <taxon>Streptomycetaceae</taxon>
        <taxon>Streptomyces</taxon>
    </lineage>
</organism>
<keyword evidence="2" id="KW-0812">Transmembrane</keyword>
<evidence type="ECO:0000313" key="7">
    <source>
        <dbReference type="Proteomes" id="UP000517765"/>
    </source>
</evidence>
<evidence type="ECO:0000313" key="5">
    <source>
        <dbReference type="EMBL" id="MQS00611.1"/>
    </source>
</evidence>
<evidence type="ECO:0000313" key="3">
    <source>
        <dbReference type="EMBL" id="MBB1252493.1"/>
    </source>
</evidence>
<dbReference type="EMBL" id="JABJWZ010000018">
    <property type="protein sequence ID" value="MBB1252493.1"/>
    <property type="molecule type" value="Genomic_DNA"/>
</dbReference>
<proteinExistence type="predicted"/>
<keyword evidence="2" id="KW-0472">Membrane</keyword>
<dbReference type="Proteomes" id="UP000320857">
    <property type="component" value="Unassembled WGS sequence"/>
</dbReference>
<dbReference type="OrthoDB" id="3855521at2"/>
<comment type="caution">
    <text evidence="5">The sequence shown here is derived from an EMBL/GenBank/DDBJ whole genome shotgun (WGS) entry which is preliminary data.</text>
</comment>
<reference evidence="3" key="3">
    <citation type="journal article" name="Syst. Appl. Microbiol.">
        <title>Streptomyces alkaliterrae sp. nov., isolated from an alkaline soil, and emended descriptions of Streptomyces alkaliphilus, Streptomyces calidiresistens and Streptomyces durbertensis.</title>
        <authorList>
            <person name="Swiecimska M."/>
            <person name="Golinska P."/>
            <person name="Nouioui I."/>
            <person name="Wypij M."/>
            <person name="Rai M."/>
            <person name="Sangal V."/>
            <person name="Goodfellow M."/>
        </authorList>
    </citation>
    <scope>NUCLEOTIDE SEQUENCE</scope>
    <source>
        <strain evidence="3">OF3</strain>
        <strain evidence="4">OF8</strain>
    </source>
</reference>
<feature type="compositionally biased region" description="Basic and acidic residues" evidence="1">
    <location>
        <begin position="7"/>
        <end position="17"/>
    </location>
</feature>
<reference evidence="7 8" key="2">
    <citation type="submission" date="2020-05" db="EMBL/GenBank/DDBJ databases">
        <title>Classification of alakaliphilic streptomycetes isolated from an alkaline soil next to Lonar Crater, India and a proposal for the recognition of Streptomyces alkaliterrae sp. nov.</title>
        <authorList>
            <person name="Golinska P."/>
        </authorList>
    </citation>
    <scope>NUCLEOTIDE SEQUENCE [LARGE SCALE GENOMIC DNA]</scope>
    <source>
        <strain evidence="8">OF3</strain>
        <strain evidence="7">OF8</strain>
    </source>
</reference>
<feature type="region of interest" description="Disordered" evidence="1">
    <location>
        <begin position="1"/>
        <end position="26"/>
    </location>
</feature>
<dbReference type="AlphaFoldDB" id="A0A5P0YK77"/>
<evidence type="ECO:0000313" key="8">
    <source>
        <dbReference type="Proteomes" id="UP000525686"/>
    </source>
</evidence>
<evidence type="ECO:0000256" key="2">
    <source>
        <dbReference type="SAM" id="Phobius"/>
    </source>
</evidence>
<reference evidence="5 6" key="1">
    <citation type="submission" date="2019-10" db="EMBL/GenBank/DDBJ databases">
        <title>Streptomyces sp. nov., a novel actinobacterium isolated from alkaline environment.</title>
        <authorList>
            <person name="Golinska P."/>
        </authorList>
    </citation>
    <scope>NUCLEOTIDE SEQUENCE [LARGE SCALE GENOMIC DNA]</scope>
    <source>
        <strain evidence="5 6">OF1</strain>
    </source>
</reference>
<dbReference type="InterPro" id="IPR046129">
    <property type="entry name" value="DUF6126"/>
</dbReference>